<dbReference type="EMBL" id="JAQMWT010000186">
    <property type="protein sequence ID" value="KAJ8607991.1"/>
    <property type="molecule type" value="Genomic_DNA"/>
</dbReference>
<dbReference type="Pfam" id="PF08386">
    <property type="entry name" value="Abhydrolase_4"/>
    <property type="match status" value="1"/>
</dbReference>
<evidence type="ECO:0000259" key="2">
    <source>
        <dbReference type="Pfam" id="PF08386"/>
    </source>
</evidence>
<evidence type="ECO:0000313" key="5">
    <source>
        <dbReference type="Proteomes" id="UP001230188"/>
    </source>
</evidence>
<sequence>MFAIVRVVIGGGVLVGVLFVALVGALWWFQRALIYPRPALHPMPIQRGQVVEVDVSAERRPEGVPAVLVACWFPPSSPDAWTLAFWHGNADQLGNVGDAVGDALHSQFGVGFLAIEYPGYALMKGEPNEASINWTARRMVEHLVSTRGLGVRCDRVCAFGQSIGTAVALNVARDVNLCAKCVLLSPFTSIPDMCRTFFSFVPKPELFVLDKFDSRTVAASVSAPVLVLHGTHDEIVPFEQGSELARLLPRSKFVPLPRAGHNNTFDRPNYRIFTNELLAFLAQDHTHYPN</sequence>
<comment type="caution">
    <text evidence="4">The sequence shown here is derived from an EMBL/GenBank/DDBJ whole genome shotgun (WGS) entry which is preliminary data.</text>
</comment>
<dbReference type="SUPFAM" id="SSF53474">
    <property type="entry name" value="alpha/beta-Hydrolases"/>
    <property type="match status" value="1"/>
</dbReference>
<dbReference type="AlphaFoldDB" id="A0AAD7UIZ7"/>
<keyword evidence="1" id="KW-1133">Transmembrane helix</keyword>
<dbReference type="Pfam" id="PF12697">
    <property type="entry name" value="Abhydrolase_6"/>
    <property type="match status" value="1"/>
</dbReference>
<dbReference type="Gene3D" id="3.40.50.1820">
    <property type="entry name" value="alpha/beta hydrolase"/>
    <property type="match status" value="1"/>
</dbReference>
<reference evidence="4" key="1">
    <citation type="submission" date="2023-01" db="EMBL/GenBank/DDBJ databases">
        <title>Metagenome sequencing of chrysophaentin producing Chrysophaeum taylorii.</title>
        <authorList>
            <person name="Davison J."/>
            <person name="Bewley C."/>
        </authorList>
    </citation>
    <scope>NUCLEOTIDE SEQUENCE</scope>
    <source>
        <strain evidence="4">NIES-1699</strain>
    </source>
</reference>
<keyword evidence="5" id="KW-1185">Reference proteome</keyword>
<proteinExistence type="predicted"/>
<evidence type="ECO:0000313" key="4">
    <source>
        <dbReference type="EMBL" id="KAJ8607991.1"/>
    </source>
</evidence>
<accession>A0AAD7UIZ7</accession>
<feature type="domain" description="AB hydrolase-1" evidence="3">
    <location>
        <begin position="90"/>
        <end position="204"/>
    </location>
</feature>
<organism evidence="4 5">
    <name type="scientific">Chrysophaeum taylorii</name>
    <dbReference type="NCBI Taxonomy" id="2483200"/>
    <lineage>
        <taxon>Eukaryota</taxon>
        <taxon>Sar</taxon>
        <taxon>Stramenopiles</taxon>
        <taxon>Ochrophyta</taxon>
        <taxon>Pelagophyceae</taxon>
        <taxon>Pelagomonadales</taxon>
        <taxon>Pelagomonadaceae</taxon>
        <taxon>Chrysophaeum</taxon>
    </lineage>
</organism>
<dbReference type="PANTHER" id="PTHR12277">
    <property type="entry name" value="ALPHA/BETA HYDROLASE DOMAIN-CONTAINING PROTEIN"/>
    <property type="match status" value="1"/>
</dbReference>
<keyword evidence="1" id="KW-0812">Transmembrane</keyword>
<evidence type="ECO:0000256" key="1">
    <source>
        <dbReference type="SAM" id="Phobius"/>
    </source>
</evidence>
<protein>
    <recommendedName>
        <fullName evidence="6">Alpha/beta hydrolase</fullName>
    </recommendedName>
</protein>
<name>A0AAD7UIZ7_9STRA</name>
<dbReference type="InterPro" id="IPR000073">
    <property type="entry name" value="AB_hydrolase_1"/>
</dbReference>
<feature type="domain" description="Peptidase S33 tripeptidyl aminopeptidase-like C-terminal" evidence="2">
    <location>
        <begin position="219"/>
        <end position="265"/>
    </location>
</feature>
<evidence type="ECO:0000259" key="3">
    <source>
        <dbReference type="Pfam" id="PF12697"/>
    </source>
</evidence>
<dbReference type="InterPro" id="IPR029058">
    <property type="entry name" value="AB_hydrolase_fold"/>
</dbReference>
<dbReference type="InterPro" id="IPR013595">
    <property type="entry name" value="Pept_S33_TAP-like_C"/>
</dbReference>
<keyword evidence="1" id="KW-0472">Membrane</keyword>
<evidence type="ECO:0008006" key="6">
    <source>
        <dbReference type="Google" id="ProtNLM"/>
    </source>
</evidence>
<dbReference type="Proteomes" id="UP001230188">
    <property type="component" value="Unassembled WGS sequence"/>
</dbReference>
<feature type="transmembrane region" description="Helical" evidence="1">
    <location>
        <begin position="7"/>
        <end position="29"/>
    </location>
</feature>
<gene>
    <name evidence="4" type="ORF">CTAYLR_008234</name>
</gene>